<proteinExistence type="inferred from homology"/>
<accession>A0A7Y9QVX2</accession>
<evidence type="ECO:0000313" key="8">
    <source>
        <dbReference type="Proteomes" id="UP000518288"/>
    </source>
</evidence>
<feature type="region of interest" description="Disordered" evidence="4">
    <location>
        <begin position="111"/>
        <end position="130"/>
    </location>
</feature>
<comment type="similarity">
    <text evidence="1">Belongs to the GSP E family.</text>
</comment>
<dbReference type="Gene3D" id="3.40.50.300">
    <property type="entry name" value="P-loop containing nucleotide triphosphate hydrolases"/>
    <property type="match status" value="1"/>
</dbReference>
<feature type="compositionally biased region" description="Low complexity" evidence="4">
    <location>
        <begin position="113"/>
        <end position="130"/>
    </location>
</feature>
<evidence type="ECO:0000256" key="4">
    <source>
        <dbReference type="SAM" id="MobiDB-lite"/>
    </source>
</evidence>
<evidence type="ECO:0000313" key="7">
    <source>
        <dbReference type="EMBL" id="NYG31594.1"/>
    </source>
</evidence>
<dbReference type="PANTHER" id="PTHR30258">
    <property type="entry name" value="TYPE II SECRETION SYSTEM PROTEIN GSPE-RELATED"/>
    <property type="match status" value="1"/>
</dbReference>
<dbReference type="InterPro" id="IPR007831">
    <property type="entry name" value="T2SS_GspE_N"/>
</dbReference>
<sequence>MSDLSQSHLKSATPAEAPLPLSARPRKGGDAPFAWPTPPFAAYALPEPQREPLACEIEGRTGNLMTGELLAMEVSAGIARVQVPPERISLPMRFDQIRRITLRTPTVPLARQPAAPAPAEATPAAAPAEPASEEHTQVLEHHAAQPYTVHLNGGGSVGGVTVGHVENEVGLFLFAPLDDRGTVQTSFMPRSAYDRVLVGERLGKLLVEEAAITPEQVEQAVQIQKKNRGQKLGELLVARQIVTPEQLLSALDKQARMPMVRLGEALVALGYVTDEQLGEVLGQQVTERMQPLGEVLLSREWVTQQQLRVALARKLGYPVVNLSTFKPQIEALARLPADLARTLEVLPLVHRAGRLVVAMQDVTRQAVLEQLQTLTHCAIAPALAGTGDLKAAIERGYERLPMPDLEGGSAAPGAVAEAGDTADSASGRRAGKAAKTDKAERASGPVVQLLITLVADAMGRGASSIHLENHPSEDKLWVRLRRDGRMEPHSELPGSYRNSLIPRIKTLAELDVNDTRHPQEGRLAFSRLMQAHKIELRVTTLPTHGGFEDVVLGLPTRLKTLKFDGLGLTTQDQERIGAMLKRPSGMLLTVGPARSGRTTTLFAELALVNQPDRKIVSIEERIEMGLPGVRQIEVNPRNGHTHEQALRAVMSADADIILIDTIRDAATARLATEAAVSGRLVLASMPGRTASEAIQRLLDMGVEPWNLGDALLGVHAQRLLRRLCSACRMSRSAKEPEIDEWIEGYFHGAAVEAADVEREQLRASWLERYGRDGRLRRYQSAGCERCRDSGYRGRVAVHELLVINRELRRLIRAGAPAWNIQRQGLVDGMRTLRQDAVEKMLAGLTSLDEVRSVADL</sequence>
<dbReference type="Proteomes" id="UP000518288">
    <property type="component" value="Unassembled WGS sequence"/>
</dbReference>
<dbReference type="RefSeq" id="WP_179632572.1">
    <property type="nucleotide sequence ID" value="NZ_CAXYYM010000060.1"/>
</dbReference>
<dbReference type="Pfam" id="PF00437">
    <property type="entry name" value="T2SSE"/>
    <property type="match status" value="1"/>
</dbReference>
<feature type="compositionally biased region" description="Polar residues" evidence="4">
    <location>
        <begin position="1"/>
        <end position="10"/>
    </location>
</feature>
<evidence type="ECO:0000256" key="1">
    <source>
        <dbReference type="ARBA" id="ARBA00006611"/>
    </source>
</evidence>
<dbReference type="GO" id="GO:0016887">
    <property type="term" value="F:ATP hydrolysis activity"/>
    <property type="evidence" value="ECO:0007669"/>
    <property type="project" value="TreeGrafter"/>
</dbReference>
<dbReference type="AlphaFoldDB" id="A0A7Y9QVX2"/>
<protein>
    <submittedName>
        <fullName evidence="7">Type II secretory ATPase GspE/PulE/Tfp pilus assembly ATPase PilB-like protein</fullName>
    </submittedName>
</protein>
<dbReference type="Gene3D" id="3.30.300.160">
    <property type="entry name" value="Type II secretion system, protein E, N-terminal domain"/>
    <property type="match status" value="1"/>
</dbReference>
<feature type="region of interest" description="Disordered" evidence="4">
    <location>
        <begin position="1"/>
        <end position="35"/>
    </location>
</feature>
<gene>
    <name evidence="7" type="ORF">BDD16_000580</name>
</gene>
<dbReference type="PANTHER" id="PTHR30258:SF1">
    <property type="entry name" value="PROTEIN TRANSPORT PROTEIN HOFB HOMOLOG"/>
    <property type="match status" value="1"/>
</dbReference>
<evidence type="ECO:0000259" key="6">
    <source>
        <dbReference type="Pfam" id="PF05157"/>
    </source>
</evidence>
<reference evidence="7 8" key="1">
    <citation type="submission" date="2020-07" db="EMBL/GenBank/DDBJ databases">
        <title>Genomic Encyclopedia of Archaeal and Bacterial Type Strains, Phase II (KMG-II): from individual species to whole genera.</title>
        <authorList>
            <person name="Goeker M."/>
        </authorList>
    </citation>
    <scope>NUCLEOTIDE SEQUENCE [LARGE SCALE GENOMIC DNA]</scope>
    <source>
        <strain evidence="7 8">DSM 21226</strain>
    </source>
</reference>
<dbReference type="Gene3D" id="3.30.450.90">
    <property type="match status" value="1"/>
</dbReference>
<dbReference type="InterPro" id="IPR027417">
    <property type="entry name" value="P-loop_NTPase"/>
</dbReference>
<name>A0A7Y9QVX2_9BURK</name>
<comment type="caution">
    <text evidence="7">The sequence shown here is derived from an EMBL/GenBank/DDBJ whole genome shotgun (WGS) entry which is preliminary data.</text>
</comment>
<dbReference type="EMBL" id="JACCFH010000001">
    <property type="protein sequence ID" value="NYG31594.1"/>
    <property type="molecule type" value="Genomic_DNA"/>
</dbReference>
<keyword evidence="3" id="KW-0067">ATP-binding</keyword>
<keyword evidence="2" id="KW-0547">Nucleotide-binding</keyword>
<dbReference type="GO" id="GO:0005524">
    <property type="term" value="F:ATP binding"/>
    <property type="evidence" value="ECO:0007669"/>
    <property type="project" value="UniProtKB-KW"/>
</dbReference>
<dbReference type="SUPFAM" id="SSF160246">
    <property type="entry name" value="EspE N-terminal domain-like"/>
    <property type="match status" value="2"/>
</dbReference>
<feature type="domain" description="Type II secretion system protein GspE N-terminal" evidence="6">
    <location>
        <begin position="315"/>
        <end position="398"/>
    </location>
</feature>
<evidence type="ECO:0000256" key="2">
    <source>
        <dbReference type="ARBA" id="ARBA00022741"/>
    </source>
</evidence>
<organism evidence="7 8">
    <name type="scientific">Sphaerotilus montanus</name>
    <dbReference type="NCBI Taxonomy" id="522889"/>
    <lineage>
        <taxon>Bacteria</taxon>
        <taxon>Pseudomonadati</taxon>
        <taxon>Pseudomonadota</taxon>
        <taxon>Betaproteobacteria</taxon>
        <taxon>Burkholderiales</taxon>
        <taxon>Sphaerotilaceae</taxon>
        <taxon>Sphaerotilus</taxon>
    </lineage>
</organism>
<evidence type="ECO:0000256" key="3">
    <source>
        <dbReference type="ARBA" id="ARBA00022840"/>
    </source>
</evidence>
<dbReference type="SUPFAM" id="SSF52540">
    <property type="entry name" value="P-loop containing nucleoside triphosphate hydrolases"/>
    <property type="match status" value="1"/>
</dbReference>
<dbReference type="GO" id="GO:0005886">
    <property type="term" value="C:plasma membrane"/>
    <property type="evidence" value="ECO:0007669"/>
    <property type="project" value="TreeGrafter"/>
</dbReference>
<feature type="region of interest" description="Disordered" evidence="4">
    <location>
        <begin position="403"/>
        <end position="439"/>
    </location>
</feature>
<dbReference type="InterPro" id="IPR037257">
    <property type="entry name" value="T2SS_E_N_sf"/>
</dbReference>
<dbReference type="Pfam" id="PF05157">
    <property type="entry name" value="MshEN"/>
    <property type="match status" value="1"/>
</dbReference>
<dbReference type="InterPro" id="IPR001482">
    <property type="entry name" value="T2SS/T4SS_dom"/>
</dbReference>
<evidence type="ECO:0000259" key="5">
    <source>
        <dbReference type="Pfam" id="PF00437"/>
    </source>
</evidence>
<feature type="domain" description="Bacterial type II secretion system protein E" evidence="5">
    <location>
        <begin position="442"/>
        <end position="850"/>
    </location>
</feature>
<keyword evidence="8" id="KW-1185">Reference proteome</keyword>